<dbReference type="PROSITE" id="PS00758">
    <property type="entry name" value="ARGE_DAPE_CPG2_1"/>
    <property type="match status" value="1"/>
</dbReference>
<gene>
    <name evidence="7" type="ORF">KC820_00070</name>
</gene>
<evidence type="ECO:0000256" key="2">
    <source>
        <dbReference type="ARBA" id="ARBA00022723"/>
    </source>
</evidence>
<comment type="caution">
    <text evidence="7">The sequence shown here is derived from an EMBL/GenBank/DDBJ whole genome shotgun (WGS) entry which is preliminary data.</text>
</comment>
<dbReference type="InterPro" id="IPR002933">
    <property type="entry name" value="Peptidase_M20"/>
</dbReference>
<dbReference type="AlphaFoldDB" id="A0A941HSC2"/>
<dbReference type="GO" id="GO:0016787">
    <property type="term" value="F:hydrolase activity"/>
    <property type="evidence" value="ECO:0007669"/>
    <property type="project" value="UniProtKB-KW"/>
</dbReference>
<dbReference type="Pfam" id="PF07687">
    <property type="entry name" value="M20_dimer"/>
    <property type="match status" value="1"/>
</dbReference>
<dbReference type="EMBL" id="JAGSIE010000001">
    <property type="protein sequence ID" value="MBR7552535.1"/>
    <property type="molecule type" value="Genomic_DNA"/>
</dbReference>
<dbReference type="PIRSF" id="PIRSF037238">
    <property type="entry name" value="Carboxypeptidase_G2"/>
    <property type="match status" value="1"/>
</dbReference>
<evidence type="ECO:0000256" key="5">
    <source>
        <dbReference type="PIRSR" id="PIRSR037238-1"/>
    </source>
</evidence>
<evidence type="ECO:0000256" key="1">
    <source>
        <dbReference type="ARBA" id="ARBA00001947"/>
    </source>
</evidence>
<evidence type="ECO:0000313" key="7">
    <source>
        <dbReference type="EMBL" id="MBR7552535.1"/>
    </source>
</evidence>
<keyword evidence="4" id="KW-0862">Zinc</keyword>
<dbReference type="RefSeq" id="WP_212366964.1">
    <property type="nucleotide sequence ID" value="NZ_JAGSIE010000001.1"/>
</dbReference>
<dbReference type="PANTHER" id="PTHR43808:SF9">
    <property type="entry name" value="BLL0789 PROTEIN"/>
    <property type="match status" value="1"/>
</dbReference>
<accession>A0A941HSC2</accession>
<dbReference type="InterPro" id="IPR011650">
    <property type="entry name" value="Peptidase_M20_dimer"/>
</dbReference>
<dbReference type="GO" id="GO:0046872">
    <property type="term" value="F:metal ion binding"/>
    <property type="evidence" value="ECO:0007669"/>
    <property type="project" value="UniProtKB-KW"/>
</dbReference>
<sequence>MEKTIRNQIDHYIDQNKDKALELLRQLVETESYTPDRDGVNRVSSIIEKHLRDSAFEVEIQKNEAYGNHVIATLKGNKKGKILMMGHQDTAHPTRTLESFPLEQKGNHLYGPGVSDMKSGLVAMIMAAKAIQQHATDEVPDLELLFTPDEEVGSPISGKVIQNRAKNASAVFNVEAGRLDGSIVTARKGSAHLRIDIEGKAAHSGAFYYDGISANDELAHKMIEIKKLVDIDKDLTINIGIVQGGKSNNIIASHGYMTMHLSFWKKEHFDTVYDAIKKISETSYIQGTESKLTGKIGILPMEENEGVRMLRDIVIETAEELKMDVKTTKARGAADAGFATAIGVPTICGMGPLGGNWHTKGEHMIMDSFIPRTKLLTHSVLKFASSV</sequence>
<name>A0A941HSC2_9BACI</name>
<dbReference type="PANTHER" id="PTHR43808">
    <property type="entry name" value="ACETYLORNITHINE DEACETYLASE"/>
    <property type="match status" value="1"/>
</dbReference>
<keyword evidence="3" id="KW-0378">Hydrolase</keyword>
<feature type="domain" description="Peptidase M20 dimerisation" evidence="6">
    <location>
        <begin position="185"/>
        <end position="286"/>
    </location>
</feature>
<dbReference type="SUPFAM" id="SSF55031">
    <property type="entry name" value="Bacterial exopeptidase dimerisation domain"/>
    <property type="match status" value="1"/>
</dbReference>
<dbReference type="InterPro" id="IPR036264">
    <property type="entry name" value="Bact_exopeptidase_dim_dom"/>
</dbReference>
<keyword evidence="8" id="KW-1185">Reference proteome</keyword>
<reference evidence="7 8" key="1">
    <citation type="submission" date="2021-04" db="EMBL/GenBank/DDBJ databases">
        <title>Allobacillus sp. nov. SKP8-2 isolated from shrimp paste.</title>
        <authorList>
            <person name="Tanasupawat S."/>
            <person name="Yiamsombat S."/>
            <person name="Kanchanasin P."/>
            <person name="Kuncharoen N."/>
        </authorList>
    </citation>
    <scope>NUCLEOTIDE SEQUENCE [LARGE SCALE GENOMIC DNA]</scope>
    <source>
        <strain evidence="7 8">SKP8-2</strain>
    </source>
</reference>
<protein>
    <submittedName>
        <fullName evidence="7">M20 family metallopeptidase</fullName>
    </submittedName>
</protein>
<dbReference type="Gene3D" id="3.30.70.360">
    <property type="match status" value="1"/>
</dbReference>
<proteinExistence type="predicted"/>
<evidence type="ECO:0000256" key="4">
    <source>
        <dbReference type="ARBA" id="ARBA00022833"/>
    </source>
</evidence>
<comment type="cofactor">
    <cofactor evidence="1">
        <name>Zn(2+)</name>
        <dbReference type="ChEBI" id="CHEBI:29105"/>
    </cofactor>
</comment>
<dbReference type="InterPro" id="IPR001261">
    <property type="entry name" value="ArgE/DapE_CS"/>
</dbReference>
<evidence type="ECO:0000259" key="6">
    <source>
        <dbReference type="Pfam" id="PF07687"/>
    </source>
</evidence>
<dbReference type="Pfam" id="PF01546">
    <property type="entry name" value="Peptidase_M20"/>
    <property type="match status" value="1"/>
</dbReference>
<dbReference type="Proteomes" id="UP000675431">
    <property type="component" value="Unassembled WGS sequence"/>
</dbReference>
<dbReference type="SUPFAM" id="SSF53187">
    <property type="entry name" value="Zn-dependent exopeptidases"/>
    <property type="match status" value="1"/>
</dbReference>
<organism evidence="7 8">
    <name type="scientific">Allobacillus saliphilus</name>
    <dbReference type="NCBI Taxonomy" id="2912308"/>
    <lineage>
        <taxon>Bacteria</taxon>
        <taxon>Bacillati</taxon>
        <taxon>Bacillota</taxon>
        <taxon>Bacilli</taxon>
        <taxon>Bacillales</taxon>
        <taxon>Bacillaceae</taxon>
        <taxon>Allobacillus</taxon>
    </lineage>
</organism>
<dbReference type="InterPro" id="IPR050072">
    <property type="entry name" value="Peptidase_M20A"/>
</dbReference>
<dbReference type="Gene3D" id="3.40.630.10">
    <property type="entry name" value="Zn peptidases"/>
    <property type="match status" value="1"/>
</dbReference>
<evidence type="ECO:0000256" key="3">
    <source>
        <dbReference type="ARBA" id="ARBA00022801"/>
    </source>
</evidence>
<dbReference type="CDD" id="cd03885">
    <property type="entry name" value="M20_CPDG2"/>
    <property type="match status" value="1"/>
</dbReference>
<feature type="active site" evidence="5">
    <location>
        <position position="89"/>
    </location>
</feature>
<evidence type="ECO:0000313" key="8">
    <source>
        <dbReference type="Proteomes" id="UP000675431"/>
    </source>
</evidence>
<keyword evidence="2" id="KW-0479">Metal-binding</keyword>
<dbReference type="InterPro" id="IPR017150">
    <property type="entry name" value="Pept_M20_glutamate_carboxypep"/>
</dbReference>
<feature type="active site" description="Proton acceptor" evidence="5">
    <location>
        <position position="150"/>
    </location>
</feature>